<proteinExistence type="predicted"/>
<dbReference type="SUPFAM" id="SSF52540">
    <property type="entry name" value="P-loop containing nucleoside triphosphate hydrolases"/>
    <property type="match status" value="1"/>
</dbReference>
<protein>
    <submittedName>
        <fullName evidence="2">PD-(D/E)XK nuclease family protein</fullName>
    </submittedName>
</protein>
<keyword evidence="3" id="KW-1185">Reference proteome</keyword>
<dbReference type="InterPro" id="IPR011335">
    <property type="entry name" value="Restrct_endonuc-II-like"/>
</dbReference>
<dbReference type="InterPro" id="IPR027417">
    <property type="entry name" value="P-loop_NTPase"/>
</dbReference>
<evidence type="ECO:0000313" key="2">
    <source>
        <dbReference type="EMBL" id="MBD1400004.1"/>
    </source>
</evidence>
<comment type="caution">
    <text evidence="2">The sequence shown here is derived from an EMBL/GenBank/DDBJ whole genome shotgun (WGS) entry which is preliminary data.</text>
</comment>
<reference evidence="2" key="1">
    <citation type="submission" date="2020-09" db="EMBL/GenBank/DDBJ databases">
        <title>Pelobacter alkaliphilus sp. nov., a novel anaerobic arsenate-reducing bacterium from terrestrial mud volcano.</title>
        <authorList>
            <person name="Khomyakova M.A."/>
            <person name="Merkel A.Y."/>
            <person name="Slobodkin A.I."/>
        </authorList>
    </citation>
    <scope>NUCLEOTIDE SEQUENCE</scope>
    <source>
        <strain evidence="2">M08fum</strain>
    </source>
</reference>
<feature type="domain" description="PD-(D/E)XK endonuclease-like" evidence="1">
    <location>
        <begin position="618"/>
        <end position="826"/>
    </location>
</feature>
<dbReference type="Pfam" id="PF12705">
    <property type="entry name" value="PDDEXK_1"/>
    <property type="match status" value="1"/>
</dbReference>
<name>A0A8J6UNS6_9BACT</name>
<dbReference type="RefSeq" id="WP_191154276.1">
    <property type="nucleotide sequence ID" value="NZ_JACWUN010000004.1"/>
</dbReference>
<evidence type="ECO:0000313" key="3">
    <source>
        <dbReference type="Proteomes" id="UP000632828"/>
    </source>
</evidence>
<evidence type="ECO:0000259" key="1">
    <source>
        <dbReference type="Pfam" id="PF12705"/>
    </source>
</evidence>
<dbReference type="InterPro" id="IPR038726">
    <property type="entry name" value="PDDEXK_AddAB-type"/>
</dbReference>
<dbReference type="SUPFAM" id="SSF52980">
    <property type="entry name" value="Restriction endonuclease-like"/>
    <property type="match status" value="1"/>
</dbReference>
<organism evidence="2 3">
    <name type="scientific">Pelovirga terrestris</name>
    <dbReference type="NCBI Taxonomy" id="2771352"/>
    <lineage>
        <taxon>Bacteria</taxon>
        <taxon>Pseudomonadati</taxon>
        <taxon>Thermodesulfobacteriota</taxon>
        <taxon>Desulfuromonadia</taxon>
        <taxon>Geobacterales</taxon>
        <taxon>Geobacteraceae</taxon>
        <taxon>Pelovirga</taxon>
    </lineage>
</organism>
<accession>A0A8J6UNS6</accession>
<dbReference type="InterPro" id="IPR011604">
    <property type="entry name" value="PDDEXK-like_dom_sf"/>
</dbReference>
<dbReference type="Proteomes" id="UP000632828">
    <property type="component" value="Unassembled WGS sequence"/>
</dbReference>
<dbReference type="Gene3D" id="3.90.320.10">
    <property type="match status" value="1"/>
</dbReference>
<dbReference type="Gene3D" id="3.40.50.300">
    <property type="entry name" value="P-loop containing nucleotide triphosphate hydrolases"/>
    <property type="match status" value="1"/>
</dbReference>
<dbReference type="EMBL" id="JACWUN010000004">
    <property type="protein sequence ID" value="MBD1400004.1"/>
    <property type="molecule type" value="Genomic_DNA"/>
</dbReference>
<gene>
    <name evidence="2" type="ORF">ICT70_04895</name>
</gene>
<dbReference type="AlphaFoldDB" id="A0A8J6UNS6"/>
<sequence length="910" mass="101121">MGTLLPDCRIFILCRDRAEARAYRRRIAEAGIGFNLQVGTWLELLQAAADAYLIPPAEPQWQPVLTETLPRLTDVFWSGSYAVAPEQTRAIISRELDILIRSSAPESLFSQRSISSLSQRAQQHLDDLTLLQQAMDYCLPDDLAIVQRVLQADKNRSLRRIKVYAVEPRESLDPWIRALIHRLNNDSADGNEPVNGADFLQRPVPPVSATSLGLLHHHLYTTTTVTGQLDDSLQWLAVRDPLEEVEIAAGMIQTALRTGRDSGTNTIGLLLPNNAYYSSAVNEVFRAAGLPLSGLVQQQTERDLGKEVVFYLLQSAKKPAPTMAMAAFATSALLPWSRSFGFEVANTLMAGDYTLKDVEPPTPLGRSLLTLIRDGIATSADLRAVLTALPAQLNADPEYELHRQRATGLCADLLDLLRESEQIPWEEMLRQAAPESLTREVAAEPTREGIAVFYEHQEPWREVTELFVLGFNDGHYPQSPPASAVFSAADREVLKQQGFNLDTVVAGDERLRSLFVRQLQATTSRVHFLSSRLDLAGNALYPSSSLAFMAQLFPQVQEPEDLILDLDTEAGRSRAFGLAIADTECSTAPRGLEISDPALQIDLLAILKNRDGSIRAQSPSSLETLMTSPLAWLLDRARLIPPDWEPESLDVMAKGTLAHAVFERLFAPGIPVSSLVDIEQLVPQLLKQTIINIKPFLNRPEWQVERFHLEKEITTAAMRFREILDTLGATILGVEVWLKGTFDTQAIHGSADLLLQLPDGKIYVVDYKKSSSKKRKERMHKGYDSQASLYRIMLQSGSGTFRSSDGTKVTVAQDRPIGAMYYLMNDQVALADTDGWTAGRIRNIEELGADVSVNALPLLKERLAQVKRGQVLLNSASDEKWFDKNAGIPLYALDRSPLIRLFMHPARQED</sequence>